<evidence type="ECO:0000313" key="2">
    <source>
        <dbReference type="EMBL" id="CAJ0947627.1"/>
    </source>
</evidence>
<feature type="compositionally biased region" description="Basic and acidic residues" evidence="1">
    <location>
        <begin position="101"/>
        <end position="122"/>
    </location>
</feature>
<gene>
    <name evidence="2" type="ORF">RIMI_LOCUS11764093</name>
</gene>
<feature type="region of interest" description="Disordered" evidence="1">
    <location>
        <begin position="94"/>
        <end position="164"/>
    </location>
</feature>
<sequence>MRLKWVDKTMFVTSYRGTSTDVLIAKEKENNDPEQKVHVQFSIRKEKFFQQMLGRTQEKENISLIMSKKRSNVYPCGREETWQRVNAQAPTRVTRCGQESQDTRTGERNARPMIVRRDKDVSQDQPPSPHITTRGSVPTHYHTMLRPPTLPQEAPSPHITTRGSVPTHYHARLLPHTLPQEAPSPHIITRGSVPTHYHTRLCPHTLPHEAPSPHITTRGSIPTHYHMRL</sequence>
<evidence type="ECO:0000256" key="1">
    <source>
        <dbReference type="SAM" id="MobiDB-lite"/>
    </source>
</evidence>
<feature type="non-terminal residue" evidence="2">
    <location>
        <position position="229"/>
    </location>
</feature>
<keyword evidence="3" id="KW-1185">Reference proteome</keyword>
<comment type="caution">
    <text evidence="2">The sequence shown here is derived from an EMBL/GenBank/DDBJ whole genome shotgun (WGS) entry which is preliminary data.</text>
</comment>
<reference evidence="2" key="1">
    <citation type="submission" date="2023-07" db="EMBL/GenBank/DDBJ databases">
        <authorList>
            <person name="Stuckert A."/>
        </authorList>
    </citation>
    <scope>NUCLEOTIDE SEQUENCE</scope>
</reference>
<proteinExistence type="predicted"/>
<dbReference type="EMBL" id="CAUEEQ010027041">
    <property type="protein sequence ID" value="CAJ0947627.1"/>
    <property type="molecule type" value="Genomic_DNA"/>
</dbReference>
<feature type="region of interest" description="Disordered" evidence="1">
    <location>
        <begin position="205"/>
        <end position="229"/>
    </location>
</feature>
<organism evidence="2 3">
    <name type="scientific">Ranitomeya imitator</name>
    <name type="common">mimic poison frog</name>
    <dbReference type="NCBI Taxonomy" id="111125"/>
    <lineage>
        <taxon>Eukaryota</taxon>
        <taxon>Metazoa</taxon>
        <taxon>Chordata</taxon>
        <taxon>Craniata</taxon>
        <taxon>Vertebrata</taxon>
        <taxon>Euteleostomi</taxon>
        <taxon>Amphibia</taxon>
        <taxon>Batrachia</taxon>
        <taxon>Anura</taxon>
        <taxon>Neobatrachia</taxon>
        <taxon>Hyloidea</taxon>
        <taxon>Dendrobatidae</taxon>
        <taxon>Dendrobatinae</taxon>
        <taxon>Ranitomeya</taxon>
    </lineage>
</organism>
<protein>
    <submittedName>
        <fullName evidence="2">Uncharacterized protein</fullName>
    </submittedName>
</protein>
<name>A0ABN9LPY6_9NEOB</name>
<accession>A0ABN9LPY6</accession>
<evidence type="ECO:0000313" key="3">
    <source>
        <dbReference type="Proteomes" id="UP001176940"/>
    </source>
</evidence>
<dbReference type="Proteomes" id="UP001176940">
    <property type="component" value="Unassembled WGS sequence"/>
</dbReference>